<evidence type="ECO:0000259" key="2">
    <source>
        <dbReference type="Pfam" id="PF04909"/>
    </source>
</evidence>
<dbReference type="SUPFAM" id="SSF51556">
    <property type="entry name" value="Metallo-dependent hydrolases"/>
    <property type="match status" value="1"/>
</dbReference>
<dbReference type="RefSeq" id="WP_229828157.1">
    <property type="nucleotide sequence ID" value="NZ_SGXC01000001.1"/>
</dbReference>
<dbReference type="AlphaFoldDB" id="A0A4Q7NGZ6"/>
<dbReference type="InterPro" id="IPR006680">
    <property type="entry name" value="Amidohydro-rel"/>
</dbReference>
<proteinExistence type="predicted"/>
<gene>
    <name evidence="3" type="ORF">EV675_0246</name>
</gene>
<dbReference type="Pfam" id="PF04909">
    <property type="entry name" value="Amidohydro_2"/>
    <property type="match status" value="1"/>
</dbReference>
<dbReference type="Proteomes" id="UP000292445">
    <property type="component" value="Unassembled WGS sequence"/>
</dbReference>
<evidence type="ECO:0000256" key="1">
    <source>
        <dbReference type="SAM" id="MobiDB-lite"/>
    </source>
</evidence>
<keyword evidence="3" id="KW-0378">Hydrolase</keyword>
<dbReference type="Gene3D" id="3.20.20.140">
    <property type="entry name" value="Metal-dependent hydrolases"/>
    <property type="match status" value="1"/>
</dbReference>
<organism evidence="3 4">
    <name type="scientific">Pigmentiphaga kullae</name>
    <dbReference type="NCBI Taxonomy" id="151784"/>
    <lineage>
        <taxon>Bacteria</taxon>
        <taxon>Pseudomonadati</taxon>
        <taxon>Pseudomonadota</taxon>
        <taxon>Betaproteobacteria</taxon>
        <taxon>Burkholderiales</taxon>
        <taxon>Alcaligenaceae</taxon>
        <taxon>Pigmentiphaga</taxon>
    </lineage>
</organism>
<sequence>MPILCQPPLTSERRPTVRAPQGATDCHVHVYGPNSDYTLASTRTFDVPEALPADLAGTLDRLGIDRVVLVQPSGYGVDNRRHLDAMREVGRPARMIAALRADTPDPDLDAMHEAGVRGVRYTIKHAGAAPLTEMPILAERIKRLGWHVQLHVMNDGGGVPLADMESTLARLPVDVVIDHLGSLRASDGIDQQGFQALLRLVGRGRTWVKLSAGYRLSNTSPPYSDLVPFVQALLEQNANHLLWGSDWPHVSFEGFDAGYGRSA</sequence>
<comment type="caution">
    <text evidence="3">The sequence shown here is derived from an EMBL/GenBank/DDBJ whole genome shotgun (WGS) entry which is preliminary data.</text>
</comment>
<dbReference type="InterPro" id="IPR052358">
    <property type="entry name" value="Aro_Compnd_Degr_Hydrolases"/>
</dbReference>
<dbReference type="InterPro" id="IPR032466">
    <property type="entry name" value="Metal_Hydrolase"/>
</dbReference>
<name>A0A4Q7NGZ6_9BURK</name>
<evidence type="ECO:0000313" key="4">
    <source>
        <dbReference type="Proteomes" id="UP000292445"/>
    </source>
</evidence>
<feature type="domain" description="Amidohydrolase-related" evidence="2">
    <location>
        <begin position="25"/>
        <end position="254"/>
    </location>
</feature>
<evidence type="ECO:0000313" key="3">
    <source>
        <dbReference type="EMBL" id="RZS84234.1"/>
    </source>
</evidence>
<dbReference type="EMBL" id="SGXC01000001">
    <property type="protein sequence ID" value="RZS84234.1"/>
    <property type="molecule type" value="Genomic_DNA"/>
</dbReference>
<dbReference type="PANTHER" id="PTHR35563">
    <property type="entry name" value="BARREL METAL-DEPENDENT HYDROLASE, PUTATIVE (AFU_ORTHOLOGUE AFUA_1G16240)-RELATED"/>
    <property type="match status" value="1"/>
</dbReference>
<feature type="region of interest" description="Disordered" evidence="1">
    <location>
        <begin position="1"/>
        <end position="20"/>
    </location>
</feature>
<accession>A0A4Q7NGZ6</accession>
<dbReference type="PANTHER" id="PTHR35563:SF2">
    <property type="entry name" value="BARREL METAL-DEPENDENT HYDROLASE, PUTATIVE (AFU_ORTHOLOGUE AFUA_1G16240)-RELATED"/>
    <property type="match status" value="1"/>
</dbReference>
<keyword evidence="4" id="KW-1185">Reference proteome</keyword>
<dbReference type="GO" id="GO:0016787">
    <property type="term" value="F:hydrolase activity"/>
    <property type="evidence" value="ECO:0007669"/>
    <property type="project" value="UniProtKB-KW"/>
</dbReference>
<reference evidence="3 4" key="1">
    <citation type="submission" date="2019-02" db="EMBL/GenBank/DDBJ databases">
        <title>Genomic Encyclopedia of Type Strains, Phase IV (KMG-IV): sequencing the most valuable type-strain genomes for metagenomic binning, comparative biology and taxonomic classification.</title>
        <authorList>
            <person name="Goeker M."/>
        </authorList>
    </citation>
    <scope>NUCLEOTIDE SEQUENCE [LARGE SCALE GENOMIC DNA]</scope>
    <source>
        <strain evidence="3 4">K24</strain>
    </source>
</reference>
<protein>
    <submittedName>
        <fullName evidence="3">Putative TIM-barrel fold metal-dependent hydrolase</fullName>
    </submittedName>
</protein>